<feature type="domain" description="4'-phosphopantetheinyl transferase" evidence="3">
    <location>
        <begin position="128"/>
        <end position="197"/>
    </location>
</feature>
<dbReference type="PANTHER" id="PTHR12215">
    <property type="entry name" value="PHOSPHOPANTETHEINE TRANSFERASE"/>
    <property type="match status" value="1"/>
</dbReference>
<dbReference type="GO" id="GO:0000287">
    <property type="term" value="F:magnesium ion binding"/>
    <property type="evidence" value="ECO:0007669"/>
    <property type="project" value="InterPro"/>
</dbReference>
<comment type="caution">
    <text evidence="4">The sequence shown here is derived from an EMBL/GenBank/DDBJ whole genome shotgun (WGS) entry which is preliminary data.</text>
</comment>
<dbReference type="SUPFAM" id="SSF56214">
    <property type="entry name" value="4'-phosphopantetheinyl transferase"/>
    <property type="match status" value="2"/>
</dbReference>
<dbReference type="InterPro" id="IPR037143">
    <property type="entry name" value="4-PPantetheinyl_Trfase_dom_sf"/>
</dbReference>
<protein>
    <submittedName>
        <fullName evidence="4">4'-phosphopantetheinyl transferase superfamily protein</fullName>
    </submittedName>
</protein>
<evidence type="ECO:0000313" key="5">
    <source>
        <dbReference type="Proteomes" id="UP000322981"/>
    </source>
</evidence>
<dbReference type="Gene3D" id="3.90.470.20">
    <property type="entry name" value="4'-phosphopantetheinyl transferase domain"/>
    <property type="match status" value="1"/>
</dbReference>
<dbReference type="RefSeq" id="WP_150094898.1">
    <property type="nucleotide sequence ID" value="NZ_JBFUOH010000135.1"/>
</dbReference>
<dbReference type="OrthoDB" id="9808281at2"/>
<dbReference type="GO" id="GO:0019878">
    <property type="term" value="P:lysine biosynthetic process via aminoadipic acid"/>
    <property type="evidence" value="ECO:0007669"/>
    <property type="project" value="TreeGrafter"/>
</dbReference>
<accession>A0A5M8FB36</accession>
<dbReference type="Proteomes" id="UP000322981">
    <property type="component" value="Unassembled WGS sequence"/>
</dbReference>
<comment type="similarity">
    <text evidence="1">Belongs to the P-Pant transferase superfamily. Gsp/Sfp/HetI/AcpT family.</text>
</comment>
<evidence type="ECO:0000313" key="4">
    <source>
        <dbReference type="EMBL" id="KAA6181889.1"/>
    </source>
</evidence>
<keyword evidence="2 4" id="KW-0808">Transferase</keyword>
<evidence type="ECO:0000256" key="2">
    <source>
        <dbReference type="ARBA" id="ARBA00022679"/>
    </source>
</evidence>
<evidence type="ECO:0000259" key="3">
    <source>
        <dbReference type="Pfam" id="PF01648"/>
    </source>
</evidence>
<dbReference type="Pfam" id="PF01648">
    <property type="entry name" value="ACPS"/>
    <property type="match status" value="1"/>
</dbReference>
<dbReference type="InterPro" id="IPR050559">
    <property type="entry name" value="P-Pant_transferase_sf"/>
</dbReference>
<gene>
    <name evidence="4" type="ORF">F2Q65_18620</name>
</gene>
<reference evidence="4 5" key="1">
    <citation type="submission" date="2019-09" db="EMBL/GenBank/DDBJ databases">
        <title>Whole-genome sequence of the purple sulfur bacterium Thiohalocapsa marina DSM 19078.</title>
        <authorList>
            <person name="Kyndt J.A."/>
            <person name="Meyer T.E."/>
        </authorList>
    </citation>
    <scope>NUCLEOTIDE SEQUENCE [LARGE SCALE GENOMIC DNA]</scope>
    <source>
        <strain evidence="4 5">DSM 19078</strain>
    </source>
</reference>
<dbReference type="GO" id="GO:0008897">
    <property type="term" value="F:holo-[acyl-carrier-protein] synthase activity"/>
    <property type="evidence" value="ECO:0007669"/>
    <property type="project" value="InterPro"/>
</dbReference>
<dbReference type="PANTHER" id="PTHR12215:SF10">
    <property type="entry name" value="L-AMINOADIPATE-SEMIALDEHYDE DEHYDROGENASE-PHOSPHOPANTETHEINYL TRANSFERASE"/>
    <property type="match status" value="1"/>
</dbReference>
<dbReference type="GO" id="GO:0005829">
    <property type="term" value="C:cytosol"/>
    <property type="evidence" value="ECO:0007669"/>
    <property type="project" value="TreeGrafter"/>
</dbReference>
<name>A0A5M8FB36_9GAMM</name>
<evidence type="ECO:0000256" key="1">
    <source>
        <dbReference type="ARBA" id="ARBA00010990"/>
    </source>
</evidence>
<dbReference type="EMBL" id="VWXX01000057">
    <property type="protein sequence ID" value="KAA6181889.1"/>
    <property type="molecule type" value="Genomic_DNA"/>
</dbReference>
<sequence length="237" mass="26036">MTDTAPRRLRWVAVDAPPPLTPTGLHLWRIPLHGTDPAADARALALLSPDQQQRLARLRRAEPRLRYLRTHAGCRRILARYLDLHPARIGFRYGAAGKPEITATERRLEFNLTNSGDLALLAVSAEEPVGIDCELERGRDNLLGIARRMFPPETHAALAALPPGATQLRHFHLHWTALEARVKADGRGLARHQEPDPIGLEVHHAMAGDSDGHPAICAVARRSLPPPGAWIALELAA</sequence>
<organism evidence="4 5">
    <name type="scientific">Thiohalocapsa marina</name>
    <dbReference type="NCBI Taxonomy" id="424902"/>
    <lineage>
        <taxon>Bacteria</taxon>
        <taxon>Pseudomonadati</taxon>
        <taxon>Pseudomonadota</taxon>
        <taxon>Gammaproteobacteria</taxon>
        <taxon>Chromatiales</taxon>
        <taxon>Chromatiaceae</taxon>
        <taxon>Thiohalocapsa</taxon>
    </lineage>
</organism>
<proteinExistence type="inferred from homology"/>
<dbReference type="AlphaFoldDB" id="A0A5M8FB36"/>
<keyword evidence="5" id="KW-1185">Reference proteome</keyword>
<dbReference type="InterPro" id="IPR008278">
    <property type="entry name" value="4-PPantetheinyl_Trfase_dom"/>
</dbReference>